<accession>A0A0M8PGE3</accession>
<evidence type="ECO:0000313" key="1">
    <source>
        <dbReference type="EMBL" id="KOS54375.1"/>
    </source>
</evidence>
<organism evidence="1 2">
    <name type="scientific">Rhodococcus rhodochrous KG-21</name>
    <dbReference type="NCBI Taxonomy" id="1441923"/>
    <lineage>
        <taxon>Bacteria</taxon>
        <taxon>Bacillati</taxon>
        <taxon>Actinomycetota</taxon>
        <taxon>Actinomycetes</taxon>
        <taxon>Mycobacteriales</taxon>
        <taxon>Nocardiaceae</taxon>
        <taxon>Rhodococcus</taxon>
    </lineage>
</organism>
<dbReference type="PATRIC" id="fig|1441923.3.peg.4471"/>
<dbReference type="EMBL" id="AZYO01000070">
    <property type="protein sequence ID" value="KOS54375.1"/>
    <property type="molecule type" value="Genomic_DNA"/>
</dbReference>
<dbReference type="GeneID" id="66835909"/>
<protein>
    <recommendedName>
        <fullName evidence="3">Dihydroorotate dehydrogenase</fullName>
    </recommendedName>
</protein>
<dbReference type="Pfam" id="PF18963">
    <property type="entry name" value="DUF5703"/>
    <property type="match status" value="1"/>
</dbReference>
<gene>
    <name evidence="1" type="ORF">Z051_20490</name>
</gene>
<comment type="caution">
    <text evidence="1">The sequence shown here is derived from an EMBL/GenBank/DDBJ whole genome shotgun (WGS) entry which is preliminary data.</text>
</comment>
<dbReference type="Proteomes" id="UP000037712">
    <property type="component" value="Unassembled WGS sequence"/>
</dbReference>
<dbReference type="AlphaFoldDB" id="A0A0M8PGE3"/>
<sequence length="86" mass="10022">MAGPRDVGGRWTRMPVGWDTSNDEYDYVPLRLPRDVSRVSASLRLAIQAEFHGWELTRVRLYPDGSRRVLLRRRKTGHHVPEPTVR</sequence>
<evidence type="ECO:0000313" key="2">
    <source>
        <dbReference type="Proteomes" id="UP000037712"/>
    </source>
</evidence>
<proteinExistence type="predicted"/>
<dbReference type="InterPro" id="IPR043758">
    <property type="entry name" value="DUF5703"/>
</dbReference>
<evidence type="ECO:0008006" key="3">
    <source>
        <dbReference type="Google" id="ProtNLM"/>
    </source>
</evidence>
<name>A0A0M8PGE3_RHORH</name>
<dbReference type="RefSeq" id="WP_017682199.1">
    <property type="nucleotide sequence ID" value="NZ_AZYO01000070.1"/>
</dbReference>
<reference evidence="2" key="2">
    <citation type="submission" date="2015-01" db="EMBL/GenBank/DDBJ databases">
        <title>Draft genome sequence of potential hydrocarbon metabolising strain of Rhodococcus rhodochrous.</title>
        <authorList>
            <person name="Aggarwal R.K."/>
            <person name="Dawar C."/>
        </authorList>
    </citation>
    <scope>NUCLEOTIDE SEQUENCE [LARGE SCALE GENOMIC DNA]</scope>
    <source>
        <strain evidence="2">KG-21</strain>
    </source>
</reference>
<reference evidence="1 2" key="1">
    <citation type="journal article" date="2015" name="Genome Announc.">
        <title>Draft Genome Sequence of Rhodococcus rhodochrous Strain KG-21, a Soil Isolate from Oil Fields of Krishna-Godavari Basin, India.</title>
        <authorList>
            <person name="Dawar C."/>
            <person name="Aggarwal R.K."/>
        </authorList>
    </citation>
    <scope>NUCLEOTIDE SEQUENCE [LARGE SCALE GENOMIC DNA]</scope>
    <source>
        <strain evidence="1 2">KG-21</strain>
    </source>
</reference>